<protein>
    <recommendedName>
        <fullName evidence="1">Peptidase S74 domain-containing protein</fullName>
    </recommendedName>
</protein>
<dbReference type="InterPro" id="IPR030392">
    <property type="entry name" value="S74_ICA"/>
</dbReference>
<evidence type="ECO:0000259" key="1">
    <source>
        <dbReference type="PROSITE" id="PS51688"/>
    </source>
</evidence>
<name>A0A9X6THT5_BACTU</name>
<feature type="domain" description="Peptidase S74" evidence="1">
    <location>
        <begin position="115"/>
        <end position="207"/>
    </location>
</feature>
<dbReference type="Proteomes" id="UP000220702">
    <property type="component" value="Unassembled WGS sequence"/>
</dbReference>
<dbReference type="RefSeq" id="WP_098902617.1">
    <property type="nucleotide sequence ID" value="NZ_NVNL01000065.1"/>
</dbReference>
<sequence length="207" mass="22229">MYRQPPITAQSDDPNVAAVLGNNTNGGIGIRAMSNKQIPLVAEGGGGWPVLFLKNNSSGLLISSLNQAGNVAPFSVHSDGSIETKGYIVSRSDIEASGNIAASGDVWARGVKLTSDKKAKKNFSNVDPFEMLEKLSSLPIQSWSYKDDTSSKRHIGPTAQDFQSAFGLNADDEKYISSTDLHGISLAAIQGLNKKMKNLRLKMLNYI</sequence>
<comment type="caution">
    <text evidence="2">The sequence shown here is derived from an EMBL/GenBank/DDBJ whole genome shotgun (WGS) entry which is preliminary data.</text>
</comment>
<reference evidence="2 3" key="1">
    <citation type="submission" date="2017-09" db="EMBL/GenBank/DDBJ databases">
        <title>Large-scale bioinformatics analysis of Bacillus genomes uncovers conserved roles of natural products in bacterial physiology.</title>
        <authorList>
            <consortium name="Agbiome Team Llc"/>
            <person name="Bleich R.M."/>
            <person name="Grubbs K.J."/>
            <person name="Santa Maria K.C."/>
            <person name="Allen S.E."/>
            <person name="Farag S."/>
            <person name="Shank E.A."/>
            <person name="Bowers A."/>
        </authorList>
    </citation>
    <scope>NUCLEOTIDE SEQUENCE [LARGE SCALE GENOMIC DNA]</scope>
    <source>
        <strain evidence="2 3">AFS089089</strain>
    </source>
</reference>
<organism evidence="2 3">
    <name type="scientific">Bacillus thuringiensis</name>
    <dbReference type="NCBI Taxonomy" id="1428"/>
    <lineage>
        <taxon>Bacteria</taxon>
        <taxon>Bacillati</taxon>
        <taxon>Bacillota</taxon>
        <taxon>Bacilli</taxon>
        <taxon>Bacillales</taxon>
        <taxon>Bacillaceae</taxon>
        <taxon>Bacillus</taxon>
        <taxon>Bacillus cereus group</taxon>
    </lineage>
</organism>
<accession>A0A9X6THT5</accession>
<evidence type="ECO:0000313" key="3">
    <source>
        <dbReference type="Proteomes" id="UP000220702"/>
    </source>
</evidence>
<dbReference type="EMBL" id="NVNL01000065">
    <property type="protein sequence ID" value="PEA86586.1"/>
    <property type="molecule type" value="Genomic_DNA"/>
</dbReference>
<dbReference type="PROSITE" id="PS51688">
    <property type="entry name" value="ICA"/>
    <property type="match status" value="1"/>
</dbReference>
<proteinExistence type="predicted"/>
<evidence type="ECO:0000313" key="2">
    <source>
        <dbReference type="EMBL" id="PEA86586.1"/>
    </source>
</evidence>
<dbReference type="Pfam" id="PF13884">
    <property type="entry name" value="Peptidase_S74"/>
    <property type="match status" value="1"/>
</dbReference>
<dbReference type="AlphaFoldDB" id="A0A9X6THT5"/>
<gene>
    <name evidence="2" type="ORF">CON71_29165</name>
</gene>